<protein>
    <submittedName>
        <fullName evidence="7">GTP-binding protein</fullName>
    </submittedName>
</protein>
<feature type="non-terminal residue" evidence="7">
    <location>
        <position position="1"/>
    </location>
</feature>
<comment type="caution">
    <text evidence="7">The sequence shown here is derived from an EMBL/GenBank/DDBJ whole genome shotgun (WGS) entry which is preliminary data.</text>
</comment>
<organism evidence="7 8">
    <name type="scientific">Pseudomonas fluorescens</name>
    <dbReference type="NCBI Taxonomy" id="294"/>
    <lineage>
        <taxon>Bacteria</taxon>
        <taxon>Pseudomonadati</taxon>
        <taxon>Pseudomonadota</taxon>
        <taxon>Gammaproteobacteria</taxon>
        <taxon>Pseudomonadales</taxon>
        <taxon>Pseudomonadaceae</taxon>
        <taxon>Pseudomonas</taxon>
    </lineage>
</organism>
<dbReference type="InterPro" id="IPR027417">
    <property type="entry name" value="P-loop_NTPase"/>
</dbReference>
<gene>
    <name evidence="7" type="ORF">E4T65_29120</name>
</gene>
<dbReference type="FunFam" id="3.40.50.300:FF:000019">
    <property type="entry name" value="Translation initiation factor IF-2"/>
    <property type="match status" value="1"/>
</dbReference>
<dbReference type="GO" id="GO:0005525">
    <property type="term" value="F:GTP binding"/>
    <property type="evidence" value="ECO:0007669"/>
    <property type="project" value="UniProtKB-KW"/>
</dbReference>
<dbReference type="SUPFAM" id="SSF52540">
    <property type="entry name" value="P-loop containing nucleoside triphosphate hydrolases"/>
    <property type="match status" value="1"/>
</dbReference>
<name>A0A4Y9T5Z2_PSEFL</name>
<dbReference type="Proteomes" id="UP000297322">
    <property type="component" value="Unassembled WGS sequence"/>
</dbReference>
<accession>A0A4Y9T5Z2</accession>
<dbReference type="GO" id="GO:0003743">
    <property type="term" value="F:translation initiation factor activity"/>
    <property type="evidence" value="ECO:0007669"/>
    <property type="project" value="UniProtKB-KW"/>
</dbReference>
<dbReference type="NCBIfam" id="TIGR00231">
    <property type="entry name" value="small_GTP"/>
    <property type="match status" value="1"/>
</dbReference>
<evidence type="ECO:0000256" key="1">
    <source>
        <dbReference type="ARBA" id="ARBA00007733"/>
    </source>
</evidence>
<keyword evidence="2" id="KW-0396">Initiation factor</keyword>
<dbReference type="EMBL" id="SPVI01000082">
    <property type="protein sequence ID" value="TFW38168.1"/>
    <property type="molecule type" value="Genomic_DNA"/>
</dbReference>
<keyword evidence="4" id="KW-0648">Protein biosynthesis</keyword>
<dbReference type="PROSITE" id="PS51722">
    <property type="entry name" value="G_TR_2"/>
    <property type="match status" value="1"/>
</dbReference>
<dbReference type="InterPro" id="IPR015760">
    <property type="entry name" value="TIF_IF2"/>
</dbReference>
<evidence type="ECO:0000256" key="2">
    <source>
        <dbReference type="ARBA" id="ARBA00022540"/>
    </source>
</evidence>
<keyword evidence="3" id="KW-0547">Nucleotide-binding</keyword>
<evidence type="ECO:0000256" key="5">
    <source>
        <dbReference type="ARBA" id="ARBA00023134"/>
    </source>
</evidence>
<evidence type="ECO:0000256" key="4">
    <source>
        <dbReference type="ARBA" id="ARBA00022917"/>
    </source>
</evidence>
<feature type="domain" description="Tr-type G" evidence="6">
    <location>
        <begin position="39"/>
        <end position="179"/>
    </location>
</feature>
<dbReference type="PANTHER" id="PTHR43381:SF5">
    <property type="entry name" value="TR-TYPE G DOMAIN-CONTAINING PROTEIN"/>
    <property type="match status" value="1"/>
</dbReference>
<evidence type="ECO:0000256" key="3">
    <source>
        <dbReference type="ARBA" id="ARBA00022741"/>
    </source>
</evidence>
<evidence type="ECO:0000313" key="7">
    <source>
        <dbReference type="EMBL" id="TFW38168.1"/>
    </source>
</evidence>
<evidence type="ECO:0000259" key="6">
    <source>
        <dbReference type="PROSITE" id="PS51722"/>
    </source>
</evidence>
<dbReference type="PANTHER" id="PTHR43381">
    <property type="entry name" value="TRANSLATION INITIATION FACTOR IF-2-RELATED"/>
    <property type="match status" value="1"/>
</dbReference>
<proteinExistence type="inferred from homology"/>
<dbReference type="InterPro" id="IPR000795">
    <property type="entry name" value="T_Tr_GTP-bd_dom"/>
</dbReference>
<reference evidence="7 8" key="1">
    <citation type="submission" date="2019-03" db="EMBL/GenBank/DDBJ databases">
        <title>Biocontrol and xenobiotic degradation properties of endophytic Pseudomonas fluorescens strain BRZ63.</title>
        <authorList>
            <person name="Chlebek D.A."/>
            <person name="Pinski A."/>
            <person name="Zur J.P."/>
            <person name="Michalska J."/>
            <person name="Hupert-Kocurek K.T."/>
        </authorList>
    </citation>
    <scope>NUCLEOTIDE SEQUENCE [LARGE SCALE GENOMIC DNA]</scope>
    <source>
        <strain evidence="7 8">BRZ63</strain>
    </source>
</reference>
<dbReference type="GO" id="GO:0005829">
    <property type="term" value="C:cytosol"/>
    <property type="evidence" value="ECO:0007669"/>
    <property type="project" value="TreeGrafter"/>
</dbReference>
<dbReference type="Pfam" id="PF00009">
    <property type="entry name" value="GTP_EFTU"/>
    <property type="match status" value="1"/>
</dbReference>
<comment type="similarity">
    <text evidence="1">Belongs to the TRAFAC class translation factor GTPase superfamily. Classic translation factor GTPase family. IF-2 subfamily.</text>
</comment>
<dbReference type="GO" id="GO:0003924">
    <property type="term" value="F:GTPase activity"/>
    <property type="evidence" value="ECO:0007669"/>
    <property type="project" value="InterPro"/>
</dbReference>
<dbReference type="RefSeq" id="WP_135197049.1">
    <property type="nucleotide sequence ID" value="NZ_SPVI01000082.1"/>
</dbReference>
<feature type="non-terminal residue" evidence="7">
    <location>
        <position position="179"/>
    </location>
</feature>
<dbReference type="Gene3D" id="3.40.50.300">
    <property type="entry name" value="P-loop containing nucleotide triphosphate hydrolases"/>
    <property type="match status" value="1"/>
</dbReference>
<evidence type="ECO:0000313" key="8">
    <source>
        <dbReference type="Proteomes" id="UP000297322"/>
    </source>
</evidence>
<dbReference type="AlphaFoldDB" id="A0A4Y9T5Z2"/>
<dbReference type="InterPro" id="IPR005225">
    <property type="entry name" value="Small_GTP-bd"/>
</dbReference>
<sequence>DTAMIVVEEMGHKAVVAALDDPEAFTDEDVSGQQAEALPRAPVVTVMGHVDHGKTSLLDYIRRAKVAAGEAGGITQHIGAYHVETPRGMVSFLDTPGHEAFTAMRARGAQATDIVILVVAADDGVMPQTREAIHHAKAGGVPLVVAVNKIDKPEANPERVKQELVAEEVVPEEYGGDVP</sequence>
<dbReference type="CDD" id="cd01887">
    <property type="entry name" value="IF2_eIF5B"/>
    <property type="match status" value="1"/>
</dbReference>
<keyword evidence="5" id="KW-0342">GTP-binding</keyword>